<keyword evidence="4" id="KW-1185">Reference proteome</keyword>
<dbReference type="KEGG" id="aqt:FN924_01430"/>
<feature type="domain" description="DUF4180" evidence="2">
    <location>
        <begin position="14"/>
        <end position="61"/>
    </location>
</feature>
<keyword evidence="1" id="KW-0472">Membrane</keyword>
<evidence type="ECO:0000313" key="4">
    <source>
        <dbReference type="Proteomes" id="UP000315215"/>
    </source>
</evidence>
<gene>
    <name evidence="3" type="ORF">FN924_01430</name>
</gene>
<reference evidence="3 4" key="1">
    <citation type="submission" date="2019-07" db="EMBL/GenBank/DDBJ databases">
        <authorList>
            <person name="Li J."/>
        </authorList>
    </citation>
    <scope>NUCLEOTIDE SEQUENCE [LARGE SCALE GENOMIC DNA]</scope>
    <source>
        <strain evidence="3 4">TKL69</strain>
    </source>
</reference>
<dbReference type="Proteomes" id="UP000315215">
    <property type="component" value="Chromosome"/>
</dbReference>
<accession>A0A516KKX6</accession>
<keyword evidence="1" id="KW-1133">Transmembrane helix</keyword>
<feature type="transmembrane region" description="Helical" evidence="1">
    <location>
        <begin position="6"/>
        <end position="27"/>
    </location>
</feature>
<evidence type="ECO:0000256" key="1">
    <source>
        <dbReference type="SAM" id="Phobius"/>
    </source>
</evidence>
<protein>
    <submittedName>
        <fullName evidence="3">DUF4180 domain-containing protein</fullName>
    </submittedName>
</protein>
<dbReference type="OrthoDB" id="8595425at2"/>
<sequence length="65" mass="7555">MLPFFQSTILIYLLITYHVTFVILGDFSSYTSKPLRDFIYECNNGKQVFFVSTEQEAIDKLSHAI</sequence>
<proteinExistence type="predicted"/>
<keyword evidence="1" id="KW-0812">Transmembrane</keyword>
<dbReference type="Pfam" id="PF13788">
    <property type="entry name" value="DUF4180"/>
    <property type="match status" value="1"/>
</dbReference>
<dbReference type="EMBL" id="CP041666">
    <property type="protein sequence ID" value="QDP42044.1"/>
    <property type="molecule type" value="Genomic_DNA"/>
</dbReference>
<dbReference type="InterPro" id="IPR025438">
    <property type="entry name" value="DUF4180"/>
</dbReference>
<dbReference type="AlphaFoldDB" id="A0A516KKX6"/>
<name>A0A516KKX6_9BACI</name>
<organism evidence="3 4">
    <name type="scientific">Radiobacillus deserti</name>
    <dbReference type="NCBI Taxonomy" id="2594883"/>
    <lineage>
        <taxon>Bacteria</taxon>
        <taxon>Bacillati</taxon>
        <taxon>Bacillota</taxon>
        <taxon>Bacilli</taxon>
        <taxon>Bacillales</taxon>
        <taxon>Bacillaceae</taxon>
        <taxon>Radiobacillus</taxon>
    </lineage>
</organism>
<evidence type="ECO:0000313" key="3">
    <source>
        <dbReference type="EMBL" id="QDP42044.1"/>
    </source>
</evidence>
<evidence type="ECO:0000259" key="2">
    <source>
        <dbReference type="Pfam" id="PF13788"/>
    </source>
</evidence>